<dbReference type="InterPro" id="IPR013785">
    <property type="entry name" value="Aldolase_TIM"/>
</dbReference>
<evidence type="ECO:0000256" key="2">
    <source>
        <dbReference type="ARBA" id="ARBA00009400"/>
    </source>
</evidence>
<dbReference type="GO" id="GO:0005737">
    <property type="term" value="C:cytoplasm"/>
    <property type="evidence" value="ECO:0007669"/>
    <property type="project" value="TreeGrafter"/>
</dbReference>
<dbReference type="GO" id="GO:0004514">
    <property type="term" value="F:nicotinate-nucleotide diphosphorylase (carboxylating) activity"/>
    <property type="evidence" value="ECO:0007669"/>
    <property type="project" value="UniProtKB-EC"/>
</dbReference>
<dbReference type="InterPro" id="IPR022412">
    <property type="entry name" value="Quinolinate_PRibosylTrfase_N"/>
</dbReference>
<feature type="domain" description="Quinolinate phosphoribosyl transferase C-terminal" evidence="7">
    <location>
        <begin position="100"/>
        <end position="266"/>
    </location>
</feature>
<feature type="domain" description="Quinolinate phosphoribosyl transferase N-terminal" evidence="8">
    <location>
        <begin position="17"/>
        <end position="98"/>
    </location>
</feature>
<dbReference type="PANTHER" id="PTHR32179:SF3">
    <property type="entry name" value="NICOTINATE-NUCLEOTIDE PYROPHOSPHORYLASE [CARBOXYLATING]"/>
    <property type="match status" value="1"/>
</dbReference>
<sequence>MTDILDDWLAEDLGDGDVTSQAVVDNSPCMAEVTGGPGIISGLEICGKLLSKVNVKGDTSFSDGDRIKSDVSILSLSGKAHDILKVERLLLNILCHLSGISTFTAKIVELAKSVNPKVEILATRKTVPGLRELEKQAVVHGGGQTHRMRLDDAILIKDNHLQLCKEITKAIEHSRMKHPDLMIEVEADNNEQALEAAKSGADRVMLDNFTPEAIEKTVLYLRKISDIEIEISGGITIDNIKAYAPFADFISLGSLTMAAPSIDFSLHVN</sequence>
<reference evidence="9" key="1">
    <citation type="journal article" date="2014" name="Genome Biol. Evol.">
        <title>Pangenome evidence for extensive interdomain horizontal transfer affecting lineage core and shell genes in uncultured planktonic thaumarchaeota and euryarchaeota.</title>
        <authorList>
            <person name="Deschamps P."/>
            <person name="Zivanovic Y."/>
            <person name="Moreira D."/>
            <person name="Rodriguez-Valera F."/>
            <person name="Lopez-Garcia P."/>
        </authorList>
    </citation>
    <scope>NUCLEOTIDE SEQUENCE</scope>
</reference>
<evidence type="ECO:0000259" key="8">
    <source>
        <dbReference type="Pfam" id="PF02749"/>
    </source>
</evidence>
<dbReference type="CDD" id="cd01568">
    <property type="entry name" value="QPRTase_NadC"/>
    <property type="match status" value="1"/>
</dbReference>
<dbReference type="Gene3D" id="3.20.20.70">
    <property type="entry name" value="Aldolase class I"/>
    <property type="match status" value="1"/>
</dbReference>
<evidence type="ECO:0000256" key="5">
    <source>
        <dbReference type="ARBA" id="ARBA00022679"/>
    </source>
</evidence>
<accession>A0A075FZ39</accession>
<comment type="similarity">
    <text evidence="2 6">Belongs to the NadC/ModD family.</text>
</comment>
<keyword evidence="3 6" id="KW-0662">Pyridine nucleotide biosynthesis</keyword>
<evidence type="ECO:0000256" key="1">
    <source>
        <dbReference type="ARBA" id="ARBA00004893"/>
    </source>
</evidence>
<comment type="function">
    <text evidence="6">Involved in the catabolism of quinolinic acid (QA).</text>
</comment>
<dbReference type="SUPFAM" id="SSF54675">
    <property type="entry name" value="Nicotinate/Quinolinate PRTase N-terminal domain-like"/>
    <property type="match status" value="1"/>
</dbReference>
<dbReference type="UniPathway" id="UPA00253">
    <property type="reaction ID" value="UER00331"/>
</dbReference>
<dbReference type="FunFam" id="3.20.20.70:FF:000030">
    <property type="entry name" value="Nicotinate-nucleotide pyrophosphorylase, carboxylating"/>
    <property type="match status" value="1"/>
</dbReference>
<dbReference type="AlphaFoldDB" id="A0A075FZ39"/>
<evidence type="ECO:0000259" key="7">
    <source>
        <dbReference type="Pfam" id="PF01729"/>
    </source>
</evidence>
<name>A0A075FZ39_9EURY</name>
<keyword evidence="4 6" id="KW-0328">Glycosyltransferase</keyword>
<dbReference type="EMBL" id="KF900431">
    <property type="protein sequence ID" value="AIE94811.1"/>
    <property type="molecule type" value="Genomic_DNA"/>
</dbReference>
<dbReference type="SUPFAM" id="SSF51690">
    <property type="entry name" value="Nicotinate/Quinolinate PRTase C-terminal domain-like"/>
    <property type="match status" value="1"/>
</dbReference>
<dbReference type="PIRSF" id="PIRSF006250">
    <property type="entry name" value="NadC_ModD"/>
    <property type="match status" value="1"/>
</dbReference>
<comment type="subunit">
    <text evidence="6">Hexamer formed by 3 homodimers.</text>
</comment>
<gene>
    <name evidence="9" type="primary">QPRT</name>
    <name evidence="9" type="synonym">nadC</name>
</gene>
<dbReference type="InterPro" id="IPR036068">
    <property type="entry name" value="Nicotinate_pribotase-like_C"/>
</dbReference>
<evidence type="ECO:0000256" key="6">
    <source>
        <dbReference type="PIRNR" id="PIRNR006250"/>
    </source>
</evidence>
<comment type="catalytic activity">
    <reaction evidence="6">
        <text>nicotinate beta-D-ribonucleotide + CO2 + diphosphate = quinolinate + 5-phospho-alpha-D-ribose 1-diphosphate + 2 H(+)</text>
        <dbReference type="Rhea" id="RHEA:12733"/>
        <dbReference type="ChEBI" id="CHEBI:15378"/>
        <dbReference type="ChEBI" id="CHEBI:16526"/>
        <dbReference type="ChEBI" id="CHEBI:29959"/>
        <dbReference type="ChEBI" id="CHEBI:33019"/>
        <dbReference type="ChEBI" id="CHEBI:57502"/>
        <dbReference type="ChEBI" id="CHEBI:58017"/>
        <dbReference type="EC" id="2.4.2.19"/>
    </reaction>
</comment>
<dbReference type="GO" id="GO:0009435">
    <property type="term" value="P:NAD+ biosynthetic process"/>
    <property type="evidence" value="ECO:0007669"/>
    <property type="project" value="UniProtKB-UniPathway"/>
</dbReference>
<dbReference type="EC" id="2.4.2.19" evidence="6"/>
<dbReference type="NCBIfam" id="TIGR00078">
    <property type="entry name" value="nadC"/>
    <property type="match status" value="1"/>
</dbReference>
<dbReference type="Pfam" id="PF01729">
    <property type="entry name" value="QRPTase_C"/>
    <property type="match status" value="1"/>
</dbReference>
<evidence type="ECO:0000256" key="4">
    <source>
        <dbReference type="ARBA" id="ARBA00022676"/>
    </source>
</evidence>
<keyword evidence="5 6" id="KW-0808">Transferase</keyword>
<dbReference type="InterPro" id="IPR037128">
    <property type="entry name" value="Quinolinate_PRibosylTase_N_sf"/>
</dbReference>
<proteinExistence type="inferred from homology"/>
<dbReference type="Gene3D" id="3.90.1170.20">
    <property type="entry name" value="Quinolinate phosphoribosyl transferase, N-terminal domain"/>
    <property type="match status" value="1"/>
</dbReference>
<comment type="pathway">
    <text evidence="1 6">Cofactor biosynthesis; NAD(+) biosynthesis; nicotinate D-ribonucleotide from quinolinate: step 1/1.</text>
</comment>
<evidence type="ECO:0000313" key="9">
    <source>
        <dbReference type="EMBL" id="AIE94811.1"/>
    </source>
</evidence>
<organism evidence="9">
    <name type="scientific">uncultured marine group II/III euryarchaeote AD1000_53_H05</name>
    <dbReference type="NCBI Taxonomy" id="1457782"/>
    <lineage>
        <taxon>Archaea</taxon>
        <taxon>Methanobacteriati</taxon>
        <taxon>Methanobacteriota</taxon>
        <taxon>environmental samples</taxon>
    </lineage>
</organism>
<dbReference type="InterPro" id="IPR002638">
    <property type="entry name" value="Quinolinate_PRibosylTrfase_C"/>
</dbReference>
<dbReference type="InterPro" id="IPR027277">
    <property type="entry name" value="NadC/ModD"/>
</dbReference>
<protein>
    <recommendedName>
        <fullName evidence="6">Nicotinate-nucleotide pyrophosphorylase [carboxylating]</fullName>
        <ecNumber evidence="6">2.4.2.19</ecNumber>
    </recommendedName>
    <alternativeName>
        <fullName evidence="6">Quinolinate phosphoribosyltransferase [decarboxylating]</fullName>
    </alternativeName>
</protein>
<evidence type="ECO:0000256" key="3">
    <source>
        <dbReference type="ARBA" id="ARBA00022642"/>
    </source>
</evidence>
<dbReference type="InterPro" id="IPR004393">
    <property type="entry name" value="NadC"/>
</dbReference>
<dbReference type="PANTHER" id="PTHR32179">
    <property type="entry name" value="NICOTINATE-NUCLEOTIDE PYROPHOSPHORYLASE [CARBOXYLATING]"/>
    <property type="match status" value="1"/>
</dbReference>
<dbReference type="Pfam" id="PF02749">
    <property type="entry name" value="QRPTase_N"/>
    <property type="match status" value="1"/>
</dbReference>
<dbReference type="GO" id="GO:0034213">
    <property type="term" value="P:quinolinate catabolic process"/>
    <property type="evidence" value="ECO:0007669"/>
    <property type="project" value="TreeGrafter"/>
</dbReference>